<dbReference type="OrthoDB" id="1924904at2"/>
<dbReference type="RefSeq" id="WP_079438507.1">
    <property type="nucleotide sequence ID" value="NZ_MZGT01000009.1"/>
</dbReference>
<dbReference type="AlphaFoldDB" id="A0A1V4IZ62"/>
<sequence>MKKFIVLFLIFLGLSFNFFGVITFAVNITNVIKEGVYTLADLRVSPDNLYNITNVSSTEDAYIIIFNEDYVIMQSLRLSPIIRSFNLIPLEPQYKLVVLGKTEVFIEPRKVQ</sequence>
<evidence type="ECO:0000313" key="1">
    <source>
        <dbReference type="EMBL" id="OPJ65341.1"/>
    </source>
</evidence>
<protein>
    <submittedName>
        <fullName evidence="1">Uncharacterized protein</fullName>
    </submittedName>
</protein>
<organism evidence="1 2">
    <name type="scientific">Clostridium chromiireducens</name>
    <dbReference type="NCBI Taxonomy" id="225345"/>
    <lineage>
        <taxon>Bacteria</taxon>
        <taxon>Bacillati</taxon>
        <taxon>Bacillota</taxon>
        <taxon>Clostridia</taxon>
        <taxon>Eubacteriales</taxon>
        <taxon>Clostridiaceae</taxon>
        <taxon>Clostridium</taxon>
    </lineage>
</organism>
<reference evidence="1 2" key="1">
    <citation type="submission" date="2017-03" db="EMBL/GenBank/DDBJ databases">
        <title>Genome sequence of Clostridium chromiireducens DSM 23318.</title>
        <authorList>
            <person name="Poehlein A."/>
            <person name="Daniel R."/>
        </authorList>
    </citation>
    <scope>NUCLEOTIDE SEQUENCE [LARGE SCALE GENOMIC DNA]</scope>
    <source>
        <strain evidence="1 2">DSM 23318</strain>
    </source>
</reference>
<accession>A0A1V4IZ62</accession>
<dbReference type="Proteomes" id="UP000191056">
    <property type="component" value="Unassembled WGS sequence"/>
</dbReference>
<comment type="caution">
    <text evidence="1">The sequence shown here is derived from an EMBL/GenBank/DDBJ whole genome shotgun (WGS) entry which is preliminary data.</text>
</comment>
<proteinExistence type="predicted"/>
<dbReference type="EMBL" id="MZGT01000009">
    <property type="protein sequence ID" value="OPJ65341.1"/>
    <property type="molecule type" value="Genomic_DNA"/>
</dbReference>
<keyword evidence="2" id="KW-1185">Reference proteome</keyword>
<gene>
    <name evidence="1" type="ORF">CLCHR_09170</name>
</gene>
<dbReference type="STRING" id="225345.CLCHR_09170"/>
<evidence type="ECO:0000313" key="2">
    <source>
        <dbReference type="Proteomes" id="UP000191056"/>
    </source>
</evidence>
<name>A0A1V4IZ62_9CLOT</name>